<evidence type="ECO:0000256" key="1">
    <source>
        <dbReference type="SAM" id="MobiDB-lite"/>
    </source>
</evidence>
<dbReference type="RefSeq" id="WP_075114698.1">
    <property type="nucleotide sequence ID" value="NZ_CAWNSS010000001.1"/>
</dbReference>
<feature type="region of interest" description="Disordered" evidence="1">
    <location>
        <begin position="1"/>
        <end position="23"/>
    </location>
</feature>
<name>A0A2N3J931_AERSO</name>
<dbReference type="EMBL" id="LJZX01000001">
    <property type="protein sequence ID" value="PKQ82991.1"/>
    <property type="molecule type" value="Genomic_DNA"/>
</dbReference>
<proteinExistence type="predicted"/>
<sequence length="87" mass="9295">MSKFTSRSAARAHHLQQQASNPVGTALNESAALFRSIDTSCPGLTAAEAARRVIASESLAVRRSASYQLLARLGPLLDKLEMVEKLG</sequence>
<comment type="caution">
    <text evidence="2">The sequence shown here is derived from an EMBL/GenBank/DDBJ whole genome shotgun (WGS) entry which is preliminary data.</text>
</comment>
<evidence type="ECO:0000313" key="3">
    <source>
        <dbReference type="Proteomes" id="UP000233526"/>
    </source>
</evidence>
<evidence type="ECO:0000313" key="2">
    <source>
        <dbReference type="EMBL" id="PKQ82991.1"/>
    </source>
</evidence>
<protein>
    <submittedName>
        <fullName evidence="2">Uncharacterized protein</fullName>
    </submittedName>
</protein>
<reference evidence="2 3" key="1">
    <citation type="journal article" date="2017" name="Front. Microbiol.">
        <title>Strong Genomic and Phenotypic Heterogeneity in the Aeromonas sobria Species Complex.</title>
        <authorList>
            <person name="Gauthier J."/>
            <person name="Vincent A.T."/>
            <person name="Charette S.J."/>
            <person name="Derome N."/>
        </authorList>
    </citation>
    <scope>NUCLEOTIDE SEQUENCE [LARGE SCALE GENOMIC DNA]</scope>
    <source>
        <strain evidence="2 3">JF2635</strain>
    </source>
</reference>
<accession>A0A2N3J931</accession>
<dbReference type="AlphaFoldDB" id="A0A2N3J931"/>
<gene>
    <name evidence="2" type="ORF">AOX56_00260</name>
</gene>
<dbReference type="Proteomes" id="UP000233526">
    <property type="component" value="Unassembled WGS sequence"/>
</dbReference>
<organism evidence="2 3">
    <name type="scientific">Aeromonas sobria</name>
    <dbReference type="NCBI Taxonomy" id="646"/>
    <lineage>
        <taxon>Bacteria</taxon>
        <taxon>Pseudomonadati</taxon>
        <taxon>Pseudomonadota</taxon>
        <taxon>Gammaproteobacteria</taxon>
        <taxon>Aeromonadales</taxon>
        <taxon>Aeromonadaceae</taxon>
        <taxon>Aeromonas</taxon>
    </lineage>
</organism>